<evidence type="ECO:0000256" key="3">
    <source>
        <dbReference type="ARBA" id="ARBA00022723"/>
    </source>
</evidence>
<dbReference type="SUPFAM" id="SSF51556">
    <property type="entry name" value="Metallo-dependent hydrolases"/>
    <property type="match status" value="1"/>
</dbReference>
<dbReference type="STRING" id="1489064.WH96_07050"/>
<name>A0A0H2MH67_9PROT</name>
<dbReference type="GO" id="GO:0019239">
    <property type="term" value="F:deaminase activity"/>
    <property type="evidence" value="ECO:0007669"/>
    <property type="project" value="InterPro"/>
</dbReference>
<comment type="cofactor">
    <cofactor evidence="1">
        <name>Zn(2+)</name>
        <dbReference type="ChEBI" id="CHEBI:29105"/>
    </cofactor>
</comment>
<feature type="domain" description="Adenosine deaminase" evidence="6">
    <location>
        <begin position="4"/>
        <end position="319"/>
    </location>
</feature>
<evidence type="ECO:0000256" key="5">
    <source>
        <dbReference type="ARBA" id="ARBA00022833"/>
    </source>
</evidence>
<keyword evidence="3" id="KW-0479">Metal-binding</keyword>
<keyword evidence="8" id="KW-1185">Reference proteome</keyword>
<dbReference type="NCBIfam" id="TIGR01430">
    <property type="entry name" value="aden_deam"/>
    <property type="match status" value="1"/>
</dbReference>
<proteinExistence type="inferred from homology"/>
<evidence type="ECO:0000256" key="4">
    <source>
        <dbReference type="ARBA" id="ARBA00022801"/>
    </source>
</evidence>
<dbReference type="GO" id="GO:0016814">
    <property type="term" value="F:hydrolase activity, acting on carbon-nitrogen (but not peptide) bonds, in cyclic amidines"/>
    <property type="evidence" value="ECO:0007669"/>
    <property type="project" value="UniProtKB-ARBA"/>
</dbReference>
<dbReference type="InterPro" id="IPR032466">
    <property type="entry name" value="Metal_Hydrolase"/>
</dbReference>
<dbReference type="Pfam" id="PF00962">
    <property type="entry name" value="A_deaminase"/>
    <property type="match status" value="1"/>
</dbReference>
<organism evidence="7 8">
    <name type="scientific">Kiloniella spongiae</name>
    <dbReference type="NCBI Taxonomy" id="1489064"/>
    <lineage>
        <taxon>Bacteria</taxon>
        <taxon>Pseudomonadati</taxon>
        <taxon>Pseudomonadota</taxon>
        <taxon>Alphaproteobacteria</taxon>
        <taxon>Rhodospirillales</taxon>
        <taxon>Kiloniellaceae</taxon>
        <taxon>Kiloniella</taxon>
    </lineage>
</organism>
<dbReference type="PATRIC" id="fig|1489064.4.peg.2669"/>
<comment type="caution">
    <text evidence="7">The sequence shown here is derived from an EMBL/GenBank/DDBJ whole genome shotgun (WGS) entry which is preliminary data.</text>
</comment>
<keyword evidence="4" id="KW-0378">Hydrolase</keyword>
<gene>
    <name evidence="7" type="ORF">WH96_07050</name>
</gene>
<dbReference type="GO" id="GO:0046872">
    <property type="term" value="F:metal ion binding"/>
    <property type="evidence" value="ECO:0007669"/>
    <property type="project" value="UniProtKB-KW"/>
</dbReference>
<evidence type="ECO:0000313" key="8">
    <source>
        <dbReference type="Proteomes" id="UP000035444"/>
    </source>
</evidence>
<reference evidence="7 8" key="1">
    <citation type="submission" date="2015-03" db="EMBL/GenBank/DDBJ databases">
        <title>Genome Sequence of Kiloniella spongiae MEBiC09566, isolated from a marine sponge.</title>
        <authorList>
            <person name="Shao Z."/>
            <person name="Wang L."/>
            <person name="Li X."/>
        </authorList>
    </citation>
    <scope>NUCLEOTIDE SEQUENCE [LARGE SCALE GENOMIC DNA]</scope>
    <source>
        <strain evidence="7 8">MEBiC09566</strain>
    </source>
</reference>
<protein>
    <submittedName>
        <fullName evidence="7">Adenosine deaminase</fullName>
    </submittedName>
</protein>
<sequence length="321" mass="35123">MVLKAELHAHLEGTASPDLVKRLAQRNSMNLPDGLFDAEGNYRWATFLEFLKAYDLASAVIKTPLDYRDVTYEYLKQCASEGAIYVEVMSSPDHAAMAGMGYQDHLDGIISGIEDAEKDFGIIGRIIVTCVRHLGPEQAVNVARQTVAAPHPYVVGFGMGGDENAHHPSDFSKAFHIAHDAGLSCNVHAGEMAGPESIIAALDHLPVQRIGHCVRAIEDPYLISRLIDEDITLEVCPGSNIALGVYPDFRTHPFLKLRDAGCKVTLSSDDPPFFHTTIGNEYAIASREFNLSDQELSEITKCSIENAFADQATIDKLLARL</sequence>
<evidence type="ECO:0000313" key="7">
    <source>
        <dbReference type="EMBL" id="KLN61516.1"/>
    </source>
</evidence>
<dbReference type="InterPro" id="IPR006330">
    <property type="entry name" value="Ado/ade_deaminase"/>
</dbReference>
<keyword evidence="5" id="KW-0862">Zinc</keyword>
<dbReference type="NCBIfam" id="NF006848">
    <property type="entry name" value="PRK09358.1-3"/>
    <property type="match status" value="1"/>
</dbReference>
<accession>A0A0H2MH67</accession>
<dbReference type="Gene3D" id="3.20.20.140">
    <property type="entry name" value="Metal-dependent hydrolases"/>
    <property type="match status" value="1"/>
</dbReference>
<dbReference type="EMBL" id="LAQL01000004">
    <property type="protein sequence ID" value="KLN61516.1"/>
    <property type="molecule type" value="Genomic_DNA"/>
</dbReference>
<dbReference type="PANTHER" id="PTHR43114:SF6">
    <property type="entry name" value="ADENINE DEAMINASE"/>
    <property type="match status" value="1"/>
</dbReference>
<dbReference type="Proteomes" id="UP000035444">
    <property type="component" value="Unassembled WGS sequence"/>
</dbReference>
<evidence type="ECO:0000256" key="2">
    <source>
        <dbReference type="ARBA" id="ARBA00006676"/>
    </source>
</evidence>
<dbReference type="PANTHER" id="PTHR43114">
    <property type="entry name" value="ADENINE DEAMINASE"/>
    <property type="match status" value="1"/>
</dbReference>
<evidence type="ECO:0000259" key="6">
    <source>
        <dbReference type="Pfam" id="PF00962"/>
    </source>
</evidence>
<dbReference type="AlphaFoldDB" id="A0A0H2MH67"/>
<evidence type="ECO:0000256" key="1">
    <source>
        <dbReference type="ARBA" id="ARBA00001947"/>
    </source>
</evidence>
<dbReference type="OrthoDB" id="105475at2"/>
<comment type="similarity">
    <text evidence="2">Belongs to the metallo-dependent hydrolases superfamily. Adenosine and AMP deaminases family.</text>
</comment>
<dbReference type="InterPro" id="IPR001365">
    <property type="entry name" value="A_deaminase_dom"/>
</dbReference>